<proteinExistence type="predicted"/>
<organism evidence="1 2">
    <name type="scientific">Colletotrichum asianum</name>
    <dbReference type="NCBI Taxonomy" id="702518"/>
    <lineage>
        <taxon>Eukaryota</taxon>
        <taxon>Fungi</taxon>
        <taxon>Dikarya</taxon>
        <taxon>Ascomycota</taxon>
        <taxon>Pezizomycotina</taxon>
        <taxon>Sordariomycetes</taxon>
        <taxon>Hypocreomycetidae</taxon>
        <taxon>Glomerellales</taxon>
        <taxon>Glomerellaceae</taxon>
        <taxon>Colletotrichum</taxon>
        <taxon>Colletotrichum gloeosporioides species complex</taxon>
    </lineage>
</organism>
<gene>
    <name evidence="1" type="ORF">GQ607_013865</name>
</gene>
<dbReference type="Proteomes" id="UP000434172">
    <property type="component" value="Unassembled WGS sequence"/>
</dbReference>
<keyword evidence="2" id="KW-1185">Reference proteome</keyword>
<name>A0A8H3W4B1_9PEZI</name>
<dbReference type="OrthoDB" id="5571888at2759"/>
<accession>A0A8H3W4B1</accession>
<comment type="caution">
    <text evidence="1">The sequence shown here is derived from an EMBL/GenBank/DDBJ whole genome shotgun (WGS) entry which is preliminary data.</text>
</comment>
<evidence type="ECO:0000313" key="2">
    <source>
        <dbReference type="Proteomes" id="UP000434172"/>
    </source>
</evidence>
<evidence type="ECO:0000313" key="1">
    <source>
        <dbReference type="EMBL" id="KAF0318906.1"/>
    </source>
</evidence>
<sequence length="256" mass="29724">MWELQKAISTCKVLASAAKEAESLTISTQFQHVDRLLRFRQFRETPIRLINALILSQDAQCTNPRDRLYALKHLAVDGRDIVPFPNYGEDIDIVNRKTAWRLVRHHADGDMIVLPRHFKNTWWPQWHDPATWGDKRINDYLTGESRFVAERSDRRFGSRTIIKKWTATKDSRTYWTLLSNARLQVRSKRIGRITQCSATESEANDGGALGKLVRVRKYGARKVERLISLCWLLYDLLPNNKYKKAAKIKIGDATIF</sequence>
<protein>
    <submittedName>
        <fullName evidence="1">Heterokaryon incompatibility protein</fullName>
    </submittedName>
</protein>
<dbReference type="AlphaFoldDB" id="A0A8H3W4B1"/>
<reference evidence="1 2" key="1">
    <citation type="submission" date="2019-12" db="EMBL/GenBank/DDBJ databases">
        <title>A genome sequence resource for the geographically widespread anthracnose pathogen Colletotrichum asianum.</title>
        <authorList>
            <person name="Meng Y."/>
        </authorList>
    </citation>
    <scope>NUCLEOTIDE SEQUENCE [LARGE SCALE GENOMIC DNA]</scope>
    <source>
        <strain evidence="1 2">ICMP 18580</strain>
    </source>
</reference>
<dbReference type="EMBL" id="WOWK01000103">
    <property type="protein sequence ID" value="KAF0318906.1"/>
    <property type="molecule type" value="Genomic_DNA"/>
</dbReference>